<sequence>MATSKTKKAPAAATKKPAAHQQSKRTEPDIDEDELLMDDAPADLKPVKQPAKRAANKRKRPTVESEAEEETNGVEQSSDEQQEELTTTKTKASTKAPPNKRGRSSQEKDEGSNKGKSPPGDKSGEQSSGGRGKRLSKPPTDYWVMDGSKAQKSNVIEPKKAPAKVTNSKVSPAKTTHEEDLSDEQPLQKPPKKPRAKGKSQEADPLVAEDDDLKAPAPKRQRKDSTNRSKTTKKTAPAPEPEEEEVTPPAVKDVSSKAASKHTAARGRNANQTKKFVQAKESIPAAEEEEEGSSEETEPVHGLTSISQDQFDKLRSAKEDLQARYDALKTQVVDEAAARYEAYKKSAEAAQQASTELIARLKKDIHNLQSELKDSKKAHRDLEKRVEGAEAEMKAAVKRAEKAEKLNEELKEKAKEQKKRDEQEGGTDEEERSGRGKSGCKEGGKKDRSLEKEKETEKEKEREAISKEREQKYEAAKARIVKLEAEVGKWKEKAVGYKAEVEELRKEAGPLEEEVGKWKKEAQSKDAVVKEWKEKAETANQTLTQTKKQYTAIHAQLTALQESTSKSSTTPVGCDQYLSQLERRIRMYEELTGVVMQGVEDARQVIEQDDGTEVEEEIEIFKCVMKGRKGVLNYNLYIPQRTSATTEYTYVPASTRLAPAATSTKDKTSAGLAGSLGLELPDYLQDATSFPRDMTGLFFWRVCNYVQGDDDF</sequence>
<feature type="compositionally biased region" description="Low complexity" evidence="1">
    <location>
        <begin position="87"/>
        <end position="96"/>
    </location>
</feature>
<dbReference type="GO" id="GO:0005730">
    <property type="term" value="C:nucleolus"/>
    <property type="evidence" value="ECO:0007669"/>
    <property type="project" value="TreeGrafter"/>
</dbReference>
<dbReference type="GO" id="GO:0072686">
    <property type="term" value="C:mitotic spindle"/>
    <property type="evidence" value="ECO:0007669"/>
    <property type="project" value="TreeGrafter"/>
</dbReference>
<comment type="caution">
    <text evidence="3">The sequence shown here is derived from an EMBL/GenBank/DDBJ whole genome shotgun (WGS) entry which is preliminary data.</text>
</comment>
<feature type="compositionally biased region" description="Basic and acidic residues" evidence="1">
    <location>
        <begin position="104"/>
        <end position="113"/>
    </location>
</feature>
<feature type="domain" description="Monopolin complex subunit Csm1/Pcs1 C-terminal" evidence="2">
    <location>
        <begin position="587"/>
        <end position="693"/>
    </location>
</feature>
<dbReference type="GO" id="GO:0045144">
    <property type="term" value="P:meiotic sister chromatid segregation"/>
    <property type="evidence" value="ECO:0007669"/>
    <property type="project" value="TreeGrafter"/>
</dbReference>
<dbReference type="InterPro" id="IPR020981">
    <property type="entry name" value="Csm1/Pcs1_C"/>
</dbReference>
<evidence type="ECO:0000259" key="2">
    <source>
        <dbReference type="Pfam" id="PF12539"/>
    </source>
</evidence>
<proteinExistence type="predicted"/>
<dbReference type="GO" id="GO:1990644">
    <property type="term" value="F:microtubule site clamp"/>
    <property type="evidence" value="ECO:0007669"/>
    <property type="project" value="TreeGrafter"/>
</dbReference>
<evidence type="ECO:0000256" key="1">
    <source>
        <dbReference type="SAM" id="MobiDB-lite"/>
    </source>
</evidence>
<feature type="compositionally biased region" description="Basic and acidic residues" evidence="1">
    <location>
        <begin position="369"/>
        <end position="423"/>
    </location>
</feature>
<dbReference type="GO" id="GO:0051315">
    <property type="term" value="P:attachment of mitotic spindle microtubules to kinetochore"/>
    <property type="evidence" value="ECO:0007669"/>
    <property type="project" value="TreeGrafter"/>
</dbReference>
<dbReference type="PANTHER" id="PTHR28006">
    <property type="entry name" value="MONOPOLIN COMPLEX SUBUNIT CSM1"/>
    <property type="match status" value="1"/>
</dbReference>
<protein>
    <recommendedName>
        <fullName evidence="2">Monopolin complex subunit Csm1/Pcs1 C-terminal domain-containing protein</fullName>
    </recommendedName>
</protein>
<feature type="region of interest" description="Disordered" evidence="1">
    <location>
        <begin position="1"/>
        <end position="311"/>
    </location>
</feature>
<dbReference type="Proteomes" id="UP001212841">
    <property type="component" value="Unassembled WGS sequence"/>
</dbReference>
<organism evidence="3 4">
    <name type="scientific">Rhizophlyctis rosea</name>
    <dbReference type="NCBI Taxonomy" id="64517"/>
    <lineage>
        <taxon>Eukaryota</taxon>
        <taxon>Fungi</taxon>
        <taxon>Fungi incertae sedis</taxon>
        <taxon>Chytridiomycota</taxon>
        <taxon>Chytridiomycota incertae sedis</taxon>
        <taxon>Chytridiomycetes</taxon>
        <taxon>Rhizophlyctidales</taxon>
        <taxon>Rhizophlyctidaceae</taxon>
        <taxon>Rhizophlyctis</taxon>
    </lineage>
</organism>
<accession>A0AAD5X6U1</accession>
<feature type="region of interest" description="Disordered" evidence="1">
    <location>
        <begin position="369"/>
        <end position="472"/>
    </location>
</feature>
<feature type="compositionally biased region" description="Basic residues" evidence="1">
    <location>
        <begin position="50"/>
        <end position="60"/>
    </location>
</feature>
<feature type="compositionally biased region" description="Basic and acidic residues" evidence="1">
    <location>
        <begin position="439"/>
        <end position="472"/>
    </location>
</feature>
<feature type="compositionally biased region" description="Acidic residues" evidence="1">
    <location>
        <begin position="65"/>
        <end position="83"/>
    </location>
</feature>
<dbReference type="Gene3D" id="3.90.1150.80">
    <property type="match status" value="1"/>
</dbReference>
<dbReference type="InterPro" id="IPR038608">
    <property type="entry name" value="Csm1/Pcs1_C_sf"/>
</dbReference>
<keyword evidence="4" id="KW-1185">Reference proteome</keyword>
<dbReference type="Pfam" id="PF12539">
    <property type="entry name" value="Csm1"/>
    <property type="match status" value="1"/>
</dbReference>
<evidence type="ECO:0000313" key="4">
    <source>
        <dbReference type="Proteomes" id="UP001212841"/>
    </source>
</evidence>
<dbReference type="AlphaFoldDB" id="A0AAD5X6U1"/>
<gene>
    <name evidence="3" type="ORF">HK097_003416</name>
</gene>
<dbReference type="EMBL" id="JADGJD010000180">
    <property type="protein sequence ID" value="KAJ3053778.1"/>
    <property type="molecule type" value="Genomic_DNA"/>
</dbReference>
<feature type="compositionally biased region" description="Acidic residues" evidence="1">
    <location>
        <begin position="286"/>
        <end position="297"/>
    </location>
</feature>
<reference evidence="3" key="1">
    <citation type="submission" date="2020-05" db="EMBL/GenBank/DDBJ databases">
        <title>Phylogenomic resolution of chytrid fungi.</title>
        <authorList>
            <person name="Stajich J.E."/>
            <person name="Amses K."/>
            <person name="Simmons R."/>
            <person name="Seto K."/>
            <person name="Myers J."/>
            <person name="Bonds A."/>
            <person name="Quandt C.A."/>
            <person name="Barry K."/>
            <person name="Liu P."/>
            <person name="Grigoriev I."/>
            <person name="Longcore J.E."/>
            <person name="James T.Y."/>
        </authorList>
    </citation>
    <scope>NUCLEOTIDE SEQUENCE</scope>
    <source>
        <strain evidence="3">JEL0318</strain>
    </source>
</reference>
<name>A0AAD5X6U1_9FUNG</name>
<evidence type="ECO:0000313" key="3">
    <source>
        <dbReference type="EMBL" id="KAJ3053778.1"/>
    </source>
</evidence>
<dbReference type="GO" id="GO:0033551">
    <property type="term" value="C:monopolin complex"/>
    <property type="evidence" value="ECO:0007669"/>
    <property type="project" value="InterPro"/>
</dbReference>
<dbReference type="GO" id="GO:0034506">
    <property type="term" value="C:chromosome, centromeric core domain"/>
    <property type="evidence" value="ECO:0007669"/>
    <property type="project" value="TreeGrafter"/>
</dbReference>
<dbReference type="InterPro" id="IPR040349">
    <property type="entry name" value="Csm1/Pcs1"/>
</dbReference>
<dbReference type="PANTHER" id="PTHR28006:SF1">
    <property type="entry name" value="MONOPOLIN COMPLEX SUBUNIT CSM1"/>
    <property type="match status" value="1"/>
</dbReference>
<feature type="compositionally biased region" description="Acidic residues" evidence="1">
    <location>
        <begin position="29"/>
        <end position="41"/>
    </location>
</feature>
<feature type="compositionally biased region" description="Polar residues" evidence="1">
    <location>
        <begin position="165"/>
        <end position="174"/>
    </location>
</feature>
<dbReference type="CDD" id="cd23787">
    <property type="entry name" value="RWD_CSM1"/>
    <property type="match status" value="1"/>
</dbReference>